<accession>N1MSK1</accession>
<comment type="caution">
    <text evidence="2">The sequence shown here is derived from an EMBL/GenBank/DDBJ whole genome shotgun (WGS) entry which is preliminary data.</text>
</comment>
<protein>
    <recommendedName>
        <fullName evidence="4">Bacteriophage tail tape measure N-terminal domain-containing protein</fullName>
    </recommendedName>
</protein>
<dbReference type="RefSeq" id="WP_006967472.1">
    <property type="nucleotide sequence ID" value="NZ_CAVK010000250.1"/>
</dbReference>
<keyword evidence="1" id="KW-0175">Coiled coil</keyword>
<sequence>MTVPKVAIRLGTEGKEDVKRDAREVGDAWEASARRAVRAYDKAATDFESAERRRAAAAQKIAAIMPQTAVQMRINDAVGTGSSLQEGSARASAAAFRELFAEQERLTAGAAMLRAQIDPTWAAQQRFNNEMLQARTLIAAGSITLDEYCAKLRMEQVALNAVSGSHGRVMASSGAMRSGLQQAGFQVQDFLVQVQGGTSALRAFSQQAPQLIGNLQMMTHGAEAGAGRFAAFARVLGGPWGVALGIAIPAAAMLAEKLLASGDAAAEAQKATEKHKESIDALNQAMRASILTAQDRARTSYIEAESERLSAIQTRNKTQAMLEQAKVRAQNAQGSWIGANGPNGAQSVVANQYASEVERLERALKENQAAIKEQTATASIAQGQYIAQILRDMRTPEGRVNERYNQQINGVIRAGGDANAQAAAINRLEAARAAELKTIEQQADALRKSGSARRDGDAATTSQVSKLLLEAFGGTITSTTGGKHVKGSYHYKGQAVDFVPAGGMASISKDQIRAIADGAGLQIKELLGPGDKGHSDHFHLAWASGKGQMDSARIAGQMMAEEVRKSLALEKQRNEWINEQSLKVGDGAKAAFDVEGDKLSDRQKFFSAANDDISAGTVLLNLEWELRGKSRREIEAAVEVRRYQLDLEREGRDLTAEQVDVLVKAKAAQIAFTNALDDSNGRLMAMRDIGSNVVDTVLNPGNWSSWKNVAMSAINDVVSAMWKLAVINPIQNRISGGNLPTIGSLFGLLGGGSRAAAKGGSAIGNMYTPAGAMLVGENGPEIVNMPRGAQVMTASDTRRAMAGNDNGLQIRVIKGDLFDVEITRISAGVSAQVVGAAAPVIASGASNGAQQAVSRRNSRRLA</sequence>
<evidence type="ECO:0000313" key="2">
    <source>
        <dbReference type="EMBL" id="CCW20160.1"/>
    </source>
</evidence>
<reference evidence="3" key="2">
    <citation type="submission" date="2013-04" db="EMBL/GenBank/DDBJ databases">
        <title>Bisphenol A degrading Sphingobium sp. strain BiD32.</title>
        <authorList>
            <person name="Nielsen J.L."/>
            <person name="Zhou N.A."/>
            <person name="Kjeldal H."/>
        </authorList>
    </citation>
    <scope>NUCLEOTIDE SEQUENCE [LARGE SCALE GENOMIC DNA]</scope>
    <source>
        <strain evidence="3">BiD32</strain>
    </source>
</reference>
<organism evidence="2 3">
    <name type="scientific">Sphingobium indicum BiD32</name>
    <dbReference type="NCBI Taxonomy" id="1301087"/>
    <lineage>
        <taxon>Bacteria</taxon>
        <taxon>Pseudomonadati</taxon>
        <taxon>Pseudomonadota</taxon>
        <taxon>Alphaproteobacteria</taxon>
        <taxon>Sphingomonadales</taxon>
        <taxon>Sphingomonadaceae</taxon>
        <taxon>Sphingobium</taxon>
    </lineage>
</organism>
<dbReference type="Proteomes" id="UP000013201">
    <property type="component" value="Unassembled WGS sequence"/>
</dbReference>
<evidence type="ECO:0008006" key="4">
    <source>
        <dbReference type="Google" id="ProtNLM"/>
    </source>
</evidence>
<feature type="coiled-coil region" evidence="1">
    <location>
        <begin position="350"/>
        <end position="377"/>
    </location>
</feature>
<dbReference type="OrthoDB" id="7538563at2"/>
<keyword evidence="3" id="KW-1185">Reference proteome</keyword>
<gene>
    <name evidence="2" type="ORF">EBBID32_45310</name>
</gene>
<dbReference type="EMBL" id="CAVK010000250">
    <property type="protein sequence ID" value="CCW20160.1"/>
    <property type="molecule type" value="Genomic_DNA"/>
</dbReference>
<proteinExistence type="predicted"/>
<evidence type="ECO:0000256" key="1">
    <source>
        <dbReference type="SAM" id="Coils"/>
    </source>
</evidence>
<evidence type="ECO:0000313" key="3">
    <source>
        <dbReference type="Proteomes" id="UP000013201"/>
    </source>
</evidence>
<dbReference type="AlphaFoldDB" id="N1MSK1"/>
<name>N1MSK1_9SPHN</name>
<reference evidence="2 3" key="1">
    <citation type="submission" date="2013-03" db="EMBL/GenBank/DDBJ databases">
        <authorList>
            <person name="Le V."/>
        </authorList>
    </citation>
    <scope>NUCLEOTIDE SEQUENCE [LARGE SCALE GENOMIC DNA]</scope>
    <source>
        <strain evidence="2 3">BiD32</strain>
    </source>
</reference>